<gene>
    <name evidence="3" type="ORF">GBAR_LOCUS13221</name>
</gene>
<dbReference type="PROSITE" id="PS00720">
    <property type="entry name" value="RASGEF"/>
    <property type="match status" value="1"/>
</dbReference>
<protein>
    <submittedName>
        <fullName evidence="3">Ras-specific guanine nucleotide-releasing factor 2</fullName>
    </submittedName>
</protein>
<proteinExistence type="predicted"/>
<evidence type="ECO:0000313" key="4">
    <source>
        <dbReference type="Proteomes" id="UP001174909"/>
    </source>
</evidence>
<dbReference type="InterPro" id="IPR023578">
    <property type="entry name" value="Ras_GEF_dom_sf"/>
</dbReference>
<dbReference type="InterPro" id="IPR001895">
    <property type="entry name" value="RASGEF_cat_dom"/>
</dbReference>
<evidence type="ECO:0000256" key="1">
    <source>
        <dbReference type="SAM" id="SignalP"/>
    </source>
</evidence>
<name>A0AA35S5G6_GEOBA</name>
<evidence type="ECO:0000313" key="3">
    <source>
        <dbReference type="EMBL" id="CAI8022531.1"/>
    </source>
</evidence>
<dbReference type="GO" id="GO:0007264">
    <property type="term" value="P:small GTPase-mediated signal transduction"/>
    <property type="evidence" value="ECO:0007669"/>
    <property type="project" value="InterPro"/>
</dbReference>
<sequence length="109" mass="12373">MKVCVFIILTLSSLPRVAAERTPPLVPYLGTVLNELSGVVEALPTRLQDELINFNKMRRCTRLIIDTLRHQKQPYDLTFVPEVSKVLLCVPIPGTEDDMYRYVDALGDK</sequence>
<reference evidence="3" key="1">
    <citation type="submission" date="2023-03" db="EMBL/GenBank/DDBJ databases">
        <authorList>
            <person name="Steffen K."/>
            <person name="Cardenas P."/>
        </authorList>
    </citation>
    <scope>NUCLEOTIDE SEQUENCE</scope>
</reference>
<feature type="chain" id="PRO_5041400873" evidence="1">
    <location>
        <begin position="20"/>
        <end position="109"/>
    </location>
</feature>
<organism evidence="3 4">
    <name type="scientific">Geodia barretti</name>
    <name type="common">Barrett's horny sponge</name>
    <dbReference type="NCBI Taxonomy" id="519541"/>
    <lineage>
        <taxon>Eukaryota</taxon>
        <taxon>Metazoa</taxon>
        <taxon>Porifera</taxon>
        <taxon>Demospongiae</taxon>
        <taxon>Heteroscleromorpha</taxon>
        <taxon>Tetractinellida</taxon>
        <taxon>Astrophorina</taxon>
        <taxon>Geodiidae</taxon>
        <taxon>Geodia</taxon>
    </lineage>
</organism>
<dbReference type="Pfam" id="PF00617">
    <property type="entry name" value="RasGEF"/>
    <property type="match status" value="1"/>
</dbReference>
<evidence type="ECO:0000259" key="2">
    <source>
        <dbReference type="Pfam" id="PF00617"/>
    </source>
</evidence>
<dbReference type="EMBL" id="CASHTH010001963">
    <property type="protein sequence ID" value="CAI8022531.1"/>
    <property type="molecule type" value="Genomic_DNA"/>
</dbReference>
<dbReference type="Proteomes" id="UP001174909">
    <property type="component" value="Unassembled WGS sequence"/>
</dbReference>
<dbReference type="SUPFAM" id="SSF48366">
    <property type="entry name" value="Ras GEF"/>
    <property type="match status" value="1"/>
</dbReference>
<comment type="caution">
    <text evidence="3">The sequence shown here is derived from an EMBL/GenBank/DDBJ whole genome shotgun (WGS) entry which is preliminary data.</text>
</comment>
<dbReference type="InterPro" id="IPR036964">
    <property type="entry name" value="RASGEF_cat_dom_sf"/>
</dbReference>
<feature type="signal peptide" evidence="1">
    <location>
        <begin position="1"/>
        <end position="19"/>
    </location>
</feature>
<keyword evidence="4" id="KW-1185">Reference proteome</keyword>
<dbReference type="GO" id="GO:0005085">
    <property type="term" value="F:guanyl-nucleotide exchange factor activity"/>
    <property type="evidence" value="ECO:0007669"/>
    <property type="project" value="InterPro"/>
</dbReference>
<keyword evidence="1" id="KW-0732">Signal</keyword>
<feature type="domain" description="Ras-GEF" evidence="2">
    <location>
        <begin position="21"/>
        <end position="58"/>
    </location>
</feature>
<dbReference type="InterPro" id="IPR019804">
    <property type="entry name" value="Ras_G-nucl-exch_fac_CS"/>
</dbReference>
<dbReference type="AlphaFoldDB" id="A0AA35S5G6"/>
<accession>A0AA35S5G6</accession>
<dbReference type="Gene3D" id="1.10.840.10">
    <property type="entry name" value="Ras guanine-nucleotide exchange factors catalytic domain"/>
    <property type="match status" value="1"/>
</dbReference>